<proteinExistence type="predicted"/>
<evidence type="ECO:0000313" key="3">
    <source>
        <dbReference type="Proteomes" id="UP001348817"/>
    </source>
</evidence>
<dbReference type="RefSeq" id="WP_338394820.1">
    <property type="nucleotide sequence ID" value="NZ_AP025315.1"/>
</dbReference>
<dbReference type="Proteomes" id="UP001348817">
    <property type="component" value="Plasmid pFA1"/>
</dbReference>
<geneLocation type="plasmid" evidence="2 3">
    <name>pFA1</name>
</geneLocation>
<evidence type="ECO:0000256" key="1">
    <source>
        <dbReference type="SAM" id="SignalP"/>
    </source>
</evidence>
<keyword evidence="3" id="KW-1185">Reference proteome</keyword>
<evidence type="ECO:0000313" key="2">
    <source>
        <dbReference type="EMBL" id="BDD11703.1"/>
    </source>
</evidence>
<keyword evidence="2" id="KW-0614">Plasmid</keyword>
<dbReference type="AlphaFoldDB" id="A0AAU9CUH2"/>
<organism evidence="2 3">
    <name type="scientific">Fulvitalea axinellae</name>
    <dbReference type="NCBI Taxonomy" id="1182444"/>
    <lineage>
        <taxon>Bacteria</taxon>
        <taxon>Pseudomonadati</taxon>
        <taxon>Bacteroidota</taxon>
        <taxon>Cytophagia</taxon>
        <taxon>Cytophagales</taxon>
        <taxon>Persicobacteraceae</taxon>
        <taxon>Fulvitalea</taxon>
    </lineage>
</organism>
<dbReference type="EMBL" id="AP025315">
    <property type="protein sequence ID" value="BDD11703.1"/>
    <property type="molecule type" value="Genomic_DNA"/>
</dbReference>
<dbReference type="PROSITE" id="PS51257">
    <property type="entry name" value="PROKAR_LIPOPROTEIN"/>
    <property type="match status" value="1"/>
</dbReference>
<reference evidence="2 3" key="1">
    <citation type="submission" date="2021-12" db="EMBL/GenBank/DDBJ databases">
        <title>Genome sequencing of bacteria with rrn-lacking chromosome and rrn-plasmid.</title>
        <authorList>
            <person name="Anda M."/>
            <person name="Iwasaki W."/>
        </authorList>
    </citation>
    <scope>NUCLEOTIDE SEQUENCE [LARGE SCALE GENOMIC DNA]</scope>
    <source>
        <strain evidence="2 3">DSM 100852</strain>
        <plasmid evidence="2 3">pFA1</plasmid>
    </source>
</reference>
<feature type="signal peptide" evidence="1">
    <location>
        <begin position="1"/>
        <end position="21"/>
    </location>
</feature>
<keyword evidence="1" id="KW-0732">Signal</keyword>
<gene>
    <name evidence="2" type="ORF">FUAX_41350</name>
</gene>
<accession>A0AAU9CUH2</accession>
<name>A0AAU9CUH2_9BACT</name>
<protein>
    <recommendedName>
        <fullName evidence="4">Lipoprotein</fullName>
    </recommendedName>
</protein>
<dbReference type="KEGG" id="fax:FUAX_41350"/>
<sequence>MRKLTAISVLFASIIFSACSAFTGEEVGRLPINKISTDNTNKYIQETSLNLKKGDVIAIWSEMDLAFRGNLDLKFIIEVLRDGEKLDGFEIDPSDKKMTIGELRTTVSGATDWSFLGRHRKMSIEKDGNYTFKGKLVSSKNSSVKIKKAEIVLKK</sequence>
<evidence type="ECO:0008006" key="4">
    <source>
        <dbReference type="Google" id="ProtNLM"/>
    </source>
</evidence>
<feature type="chain" id="PRO_5043885599" description="Lipoprotein" evidence="1">
    <location>
        <begin position="22"/>
        <end position="155"/>
    </location>
</feature>